<keyword evidence="4" id="KW-0274">FAD</keyword>
<evidence type="ECO:0000256" key="1">
    <source>
        <dbReference type="ARBA" id="ARBA00001974"/>
    </source>
</evidence>
<evidence type="ECO:0000256" key="5">
    <source>
        <dbReference type="ARBA" id="ARBA00022857"/>
    </source>
</evidence>
<evidence type="ECO:0000313" key="10">
    <source>
        <dbReference type="Proteomes" id="UP000247602"/>
    </source>
</evidence>
<evidence type="ECO:0000313" key="11">
    <source>
        <dbReference type="Proteomes" id="UP000580718"/>
    </source>
</evidence>
<evidence type="ECO:0000313" key="9">
    <source>
        <dbReference type="EMBL" id="PZA22846.1"/>
    </source>
</evidence>
<dbReference type="PANTHER" id="PTHR43098:SF3">
    <property type="entry name" value="L-ORNITHINE N(5)-MONOOXYGENASE-RELATED"/>
    <property type="match status" value="1"/>
</dbReference>
<protein>
    <submittedName>
        <fullName evidence="8">Cation diffusion facilitator CzcD-associated flavoprotein CzcO</fullName>
    </submittedName>
    <submittedName>
        <fullName evidence="9">Cyclohexanone monooxygenase</fullName>
    </submittedName>
</protein>
<dbReference type="GO" id="GO:0050661">
    <property type="term" value="F:NADP binding"/>
    <property type="evidence" value="ECO:0007669"/>
    <property type="project" value="InterPro"/>
</dbReference>
<name>A0A323VII9_9ACTN</name>
<dbReference type="Proteomes" id="UP000580718">
    <property type="component" value="Unassembled WGS sequence"/>
</dbReference>
<dbReference type="GO" id="GO:0004499">
    <property type="term" value="F:N,N-dimethylaniline monooxygenase activity"/>
    <property type="evidence" value="ECO:0007669"/>
    <property type="project" value="InterPro"/>
</dbReference>
<comment type="similarity">
    <text evidence="2">Belongs to the FAD-binding monooxygenase family.</text>
</comment>
<evidence type="ECO:0000256" key="7">
    <source>
        <dbReference type="ARBA" id="ARBA00023033"/>
    </source>
</evidence>
<sequence length="559" mass="62178">MPDGQSRPEHDGSAPVRELDALVIGAGVSGMYALHRLRGMGLSVRVYDRAGEVGGTWWWNRYPGARVDYPGGPFYCYTFSEELVRAWDWVERQPDQPAVLSYLNHVADTFDLRRDIQLHTTVQSARFDEAAQRWSVETSDGERISAQFLIAAVGTLSAPNKPDIPGLDAFAGEVFHTGNWPQEEQVEFAGKRVGVIGTGSSGVQVIPHVAREADHLTVFQRTPQFALPARNQPLDADLVRDSKENWAEVRRQIKEYGRPLSMVPSTRSVHEDSEEERLQVFEEAWQQGGLALRECYRDLLTDPVANGYVADFVRAKIRETVTDPEVAAKLMPDYYFATKRQVMDEGYFETYNRDDVTLVDLRTEPIETFTADGVRTATGEYPLDVLVLATGYDAITGALRRINPVGRDGLALEDKWATGSRTYLGLSVVGFPNLFMFHGPESPSVMFHQFFGTESQGDWIATCIGHMREHGLATIEPVPEAEAAWGAEVQARANRTLYPQTDSWFTGANIPGKPREFVVYIGGPQYHQHLHEMAANGYDGFVFAPARTGAGSSGPVTRT</sequence>
<comment type="cofactor">
    <cofactor evidence="1">
        <name>FAD</name>
        <dbReference type="ChEBI" id="CHEBI:57692"/>
    </cofactor>
</comment>
<evidence type="ECO:0000256" key="3">
    <source>
        <dbReference type="ARBA" id="ARBA00022630"/>
    </source>
</evidence>
<keyword evidence="5" id="KW-0521">NADP</keyword>
<dbReference type="SUPFAM" id="SSF51905">
    <property type="entry name" value="FAD/NAD(P)-binding domain"/>
    <property type="match status" value="2"/>
</dbReference>
<dbReference type="RefSeq" id="WP_110550862.1">
    <property type="nucleotide sequence ID" value="NZ_JACIBU010000001.1"/>
</dbReference>
<dbReference type="EMBL" id="QKNV01000018">
    <property type="protein sequence ID" value="PZA22846.1"/>
    <property type="molecule type" value="Genomic_DNA"/>
</dbReference>
<comment type="caution">
    <text evidence="9">The sequence shown here is derived from an EMBL/GenBank/DDBJ whole genome shotgun (WGS) entry which is preliminary data.</text>
</comment>
<dbReference type="GO" id="GO:0050660">
    <property type="term" value="F:flavin adenine dinucleotide binding"/>
    <property type="evidence" value="ECO:0007669"/>
    <property type="project" value="InterPro"/>
</dbReference>
<dbReference type="Proteomes" id="UP000247602">
    <property type="component" value="Unassembled WGS sequence"/>
</dbReference>
<dbReference type="InterPro" id="IPR020946">
    <property type="entry name" value="Flavin_mOase-like"/>
</dbReference>
<keyword evidence="10" id="KW-1185">Reference proteome</keyword>
<evidence type="ECO:0000313" key="8">
    <source>
        <dbReference type="EMBL" id="MBB3675838.1"/>
    </source>
</evidence>
<proteinExistence type="inferred from homology"/>
<keyword evidence="6" id="KW-0560">Oxidoreductase</keyword>
<evidence type="ECO:0000256" key="4">
    <source>
        <dbReference type="ARBA" id="ARBA00022827"/>
    </source>
</evidence>
<keyword evidence="7 9" id="KW-0503">Monooxygenase</keyword>
<evidence type="ECO:0000256" key="2">
    <source>
        <dbReference type="ARBA" id="ARBA00010139"/>
    </source>
</evidence>
<evidence type="ECO:0000256" key="6">
    <source>
        <dbReference type="ARBA" id="ARBA00023002"/>
    </source>
</evidence>
<dbReference type="InterPro" id="IPR050775">
    <property type="entry name" value="FAD-binding_Monooxygenases"/>
</dbReference>
<dbReference type="OrthoDB" id="5168853at2"/>
<dbReference type="EMBL" id="JACIBU010000001">
    <property type="protein sequence ID" value="MBB3675838.1"/>
    <property type="molecule type" value="Genomic_DNA"/>
</dbReference>
<dbReference type="InterPro" id="IPR036188">
    <property type="entry name" value="FAD/NAD-bd_sf"/>
</dbReference>
<dbReference type="Pfam" id="PF00743">
    <property type="entry name" value="FMO-like"/>
    <property type="match status" value="1"/>
</dbReference>
<reference evidence="9 10" key="1">
    <citation type="submission" date="2018-06" db="EMBL/GenBank/DDBJ databases">
        <title>Draft genome sequence of Modestobacter versicolor CP153-2.</title>
        <authorList>
            <person name="Gundlapally S.R."/>
        </authorList>
    </citation>
    <scope>NUCLEOTIDE SEQUENCE [LARGE SCALE GENOMIC DNA]</scope>
    <source>
        <strain evidence="9 10">CP153-2</strain>
    </source>
</reference>
<accession>A0A323VII9</accession>
<dbReference type="PANTHER" id="PTHR43098">
    <property type="entry name" value="L-ORNITHINE N(5)-MONOOXYGENASE-RELATED"/>
    <property type="match status" value="1"/>
</dbReference>
<keyword evidence="3" id="KW-0285">Flavoprotein</keyword>
<gene>
    <name evidence="9" type="ORF">DMO24_02990</name>
    <name evidence="8" type="ORF">FHX36_001573</name>
</gene>
<reference evidence="8 11" key="2">
    <citation type="submission" date="2020-08" db="EMBL/GenBank/DDBJ databases">
        <title>Sequencing the genomes of 1000 actinobacteria strains.</title>
        <authorList>
            <person name="Klenk H.-P."/>
        </authorList>
    </citation>
    <scope>NUCLEOTIDE SEQUENCE [LARGE SCALE GENOMIC DNA]</scope>
    <source>
        <strain evidence="8 11">DSM 16678</strain>
    </source>
</reference>
<dbReference type="Gene3D" id="3.50.50.60">
    <property type="entry name" value="FAD/NAD(P)-binding domain"/>
    <property type="match status" value="3"/>
</dbReference>
<organism evidence="9 10">
    <name type="scientific">Modestobacter versicolor</name>
    <dbReference type="NCBI Taxonomy" id="429133"/>
    <lineage>
        <taxon>Bacteria</taxon>
        <taxon>Bacillati</taxon>
        <taxon>Actinomycetota</taxon>
        <taxon>Actinomycetes</taxon>
        <taxon>Geodermatophilales</taxon>
        <taxon>Geodermatophilaceae</taxon>
        <taxon>Modestobacter</taxon>
    </lineage>
</organism>
<dbReference type="AlphaFoldDB" id="A0A323VII9"/>